<evidence type="ECO:0000313" key="2">
    <source>
        <dbReference type="EMBL" id="GLY74676.1"/>
    </source>
</evidence>
<dbReference type="EMBL" id="BSTJ01000003">
    <property type="protein sequence ID" value="GLY74676.1"/>
    <property type="molecule type" value="Genomic_DNA"/>
</dbReference>
<feature type="compositionally biased region" description="Low complexity" evidence="1">
    <location>
        <begin position="29"/>
        <end position="50"/>
    </location>
</feature>
<gene>
    <name evidence="2" type="ORF">Airi01_029430</name>
</gene>
<protein>
    <submittedName>
        <fullName evidence="2">Uncharacterized protein</fullName>
    </submittedName>
</protein>
<feature type="region of interest" description="Disordered" evidence="1">
    <location>
        <begin position="1"/>
        <end position="59"/>
    </location>
</feature>
<proteinExistence type="predicted"/>
<sequence>MAFDRPQEAAGRGPLPLRGSASSSTAGTPPRSARATSRPLRRSPSARPASQDGADSSYRRGAVAPISGAYAFRDAEIPALLAGRGINPKTAVAYTTYLLVAWNRHDYEGSRHLGTAVRGTAAIVDWFAHLPACPMRA</sequence>
<reference evidence="2" key="1">
    <citation type="submission" date="2023-03" db="EMBL/GenBank/DDBJ databases">
        <title>Actinoallomurus iriomotensis NBRC 103681.</title>
        <authorList>
            <person name="Ichikawa N."/>
            <person name="Sato H."/>
            <person name="Tonouchi N."/>
        </authorList>
    </citation>
    <scope>NUCLEOTIDE SEQUENCE</scope>
    <source>
        <strain evidence="2">NBRC 103681</strain>
    </source>
</reference>
<evidence type="ECO:0000256" key="1">
    <source>
        <dbReference type="SAM" id="MobiDB-lite"/>
    </source>
</evidence>
<dbReference type="Proteomes" id="UP001165135">
    <property type="component" value="Unassembled WGS sequence"/>
</dbReference>
<evidence type="ECO:0000313" key="3">
    <source>
        <dbReference type="Proteomes" id="UP001165135"/>
    </source>
</evidence>
<accession>A0A9W6VQJ2</accession>
<name>A0A9W6VQJ2_9ACTN</name>
<dbReference type="AlphaFoldDB" id="A0A9W6VQJ2"/>
<organism evidence="2 3">
    <name type="scientific">Actinoallomurus iriomotensis</name>
    <dbReference type="NCBI Taxonomy" id="478107"/>
    <lineage>
        <taxon>Bacteria</taxon>
        <taxon>Bacillati</taxon>
        <taxon>Actinomycetota</taxon>
        <taxon>Actinomycetes</taxon>
        <taxon>Streptosporangiales</taxon>
        <taxon>Thermomonosporaceae</taxon>
        <taxon>Actinoallomurus</taxon>
    </lineage>
</organism>
<comment type="caution">
    <text evidence="2">The sequence shown here is derived from an EMBL/GenBank/DDBJ whole genome shotgun (WGS) entry which is preliminary data.</text>
</comment>